<keyword evidence="4" id="KW-0804">Transcription</keyword>
<dbReference type="InterPro" id="IPR013249">
    <property type="entry name" value="RNA_pol_sigma70_r4_t2"/>
</dbReference>
<dbReference type="NCBIfam" id="TIGR02985">
    <property type="entry name" value="Sig70_bacteroi1"/>
    <property type="match status" value="1"/>
</dbReference>
<feature type="domain" description="RNA polymerase sigma factor 70 region 4 type 2" evidence="7">
    <location>
        <begin position="149"/>
        <end position="201"/>
    </location>
</feature>
<dbReference type="InterPro" id="IPR039425">
    <property type="entry name" value="RNA_pol_sigma-70-like"/>
</dbReference>
<dbReference type="InterPro" id="IPR007627">
    <property type="entry name" value="RNA_pol_sigma70_r2"/>
</dbReference>
<dbReference type="GO" id="GO:0003677">
    <property type="term" value="F:DNA binding"/>
    <property type="evidence" value="ECO:0007669"/>
    <property type="project" value="InterPro"/>
</dbReference>
<dbReference type="OrthoDB" id="1524077at2"/>
<evidence type="ECO:0000313" key="9">
    <source>
        <dbReference type="Proteomes" id="UP000199532"/>
    </source>
</evidence>
<dbReference type="SUPFAM" id="SSF88946">
    <property type="entry name" value="Sigma2 domain of RNA polymerase sigma factors"/>
    <property type="match status" value="1"/>
</dbReference>
<dbReference type="RefSeq" id="WP_090331231.1">
    <property type="nucleotide sequence ID" value="NZ_FNXY01000001.1"/>
</dbReference>
<accession>A0A1H6QB36</accession>
<dbReference type="PANTHER" id="PTHR43133:SF46">
    <property type="entry name" value="RNA POLYMERASE SIGMA-70 FACTOR ECF SUBFAMILY"/>
    <property type="match status" value="1"/>
</dbReference>
<keyword evidence="2" id="KW-0805">Transcription regulation</keyword>
<dbReference type="Proteomes" id="UP000199532">
    <property type="component" value="Unassembled WGS sequence"/>
</dbReference>
<comment type="similarity">
    <text evidence="1">Belongs to the sigma-70 factor family. ECF subfamily.</text>
</comment>
<dbReference type="NCBIfam" id="TIGR02937">
    <property type="entry name" value="sigma70-ECF"/>
    <property type="match status" value="1"/>
</dbReference>
<protein>
    <submittedName>
        <fullName evidence="8">RNA polymerase sigma-70 factor, ECF subfamily</fullName>
    </submittedName>
</protein>
<evidence type="ECO:0000256" key="4">
    <source>
        <dbReference type="ARBA" id="ARBA00023163"/>
    </source>
</evidence>
<dbReference type="Pfam" id="PF04542">
    <property type="entry name" value="Sigma70_r2"/>
    <property type="match status" value="1"/>
</dbReference>
<dbReference type="InterPro" id="IPR014284">
    <property type="entry name" value="RNA_pol_sigma-70_dom"/>
</dbReference>
<dbReference type="EMBL" id="FNXY01000001">
    <property type="protein sequence ID" value="SEI39066.1"/>
    <property type="molecule type" value="Genomic_DNA"/>
</dbReference>
<feature type="region of interest" description="Disordered" evidence="5">
    <location>
        <begin position="1"/>
        <end position="20"/>
    </location>
</feature>
<dbReference type="CDD" id="cd06171">
    <property type="entry name" value="Sigma70_r4"/>
    <property type="match status" value="1"/>
</dbReference>
<proteinExistence type="inferred from homology"/>
<dbReference type="Gene3D" id="1.10.1740.10">
    <property type="match status" value="1"/>
</dbReference>
<evidence type="ECO:0000256" key="2">
    <source>
        <dbReference type="ARBA" id="ARBA00023015"/>
    </source>
</evidence>
<dbReference type="InterPro" id="IPR014327">
    <property type="entry name" value="RNA_pol_sigma70_bacteroid"/>
</dbReference>
<evidence type="ECO:0000256" key="3">
    <source>
        <dbReference type="ARBA" id="ARBA00023082"/>
    </source>
</evidence>
<evidence type="ECO:0000313" key="8">
    <source>
        <dbReference type="EMBL" id="SEI39066.1"/>
    </source>
</evidence>
<dbReference type="PANTHER" id="PTHR43133">
    <property type="entry name" value="RNA POLYMERASE ECF-TYPE SIGMA FACTO"/>
    <property type="match status" value="1"/>
</dbReference>
<dbReference type="GO" id="GO:0016987">
    <property type="term" value="F:sigma factor activity"/>
    <property type="evidence" value="ECO:0007669"/>
    <property type="project" value="UniProtKB-KW"/>
</dbReference>
<gene>
    <name evidence="8" type="ORF">SAMN04487995_0315</name>
</gene>
<keyword evidence="9" id="KW-1185">Reference proteome</keyword>
<evidence type="ECO:0000256" key="1">
    <source>
        <dbReference type="ARBA" id="ARBA00010641"/>
    </source>
</evidence>
<dbReference type="InterPro" id="IPR013324">
    <property type="entry name" value="RNA_pol_sigma_r3/r4-like"/>
</dbReference>
<organism evidence="8 9">
    <name type="scientific">Dyadobacter koreensis</name>
    <dbReference type="NCBI Taxonomy" id="408657"/>
    <lineage>
        <taxon>Bacteria</taxon>
        <taxon>Pseudomonadati</taxon>
        <taxon>Bacteroidota</taxon>
        <taxon>Cytophagia</taxon>
        <taxon>Cytophagales</taxon>
        <taxon>Spirosomataceae</taxon>
        <taxon>Dyadobacter</taxon>
    </lineage>
</organism>
<evidence type="ECO:0000256" key="5">
    <source>
        <dbReference type="SAM" id="MobiDB-lite"/>
    </source>
</evidence>
<name>A0A1H6QB36_9BACT</name>
<dbReference type="STRING" id="408657.SAMN04487995_0315"/>
<dbReference type="AlphaFoldDB" id="A0A1H6QB36"/>
<dbReference type="Pfam" id="PF08281">
    <property type="entry name" value="Sigma70_r4_2"/>
    <property type="match status" value="1"/>
</dbReference>
<sequence>MAINSIKNSGPQSAARQTTDLTVPESEPVMLHDEYLIREMFSQNPQKGCELLFRRYYTNLCNHAIRFVHSDEIAEDIVSEVFAAFWQGRTFEVITSSYRAYLYKAVRNRSYNYLKWDMNRTSPLDAVITPFAAQAPNPCDALLYTELHQQVERIVQEMPPQCRRAYLLKRVEGKTLEEIASELQITPKSVEALITRAIARLRNGLKDSWFIYLALLLSIKV</sequence>
<evidence type="ECO:0000259" key="7">
    <source>
        <dbReference type="Pfam" id="PF08281"/>
    </source>
</evidence>
<feature type="domain" description="RNA polymerase sigma-70 region 2" evidence="6">
    <location>
        <begin position="52"/>
        <end position="115"/>
    </location>
</feature>
<dbReference type="Gene3D" id="1.10.10.10">
    <property type="entry name" value="Winged helix-like DNA-binding domain superfamily/Winged helix DNA-binding domain"/>
    <property type="match status" value="1"/>
</dbReference>
<dbReference type="InterPro" id="IPR013325">
    <property type="entry name" value="RNA_pol_sigma_r2"/>
</dbReference>
<evidence type="ECO:0000259" key="6">
    <source>
        <dbReference type="Pfam" id="PF04542"/>
    </source>
</evidence>
<dbReference type="InterPro" id="IPR036388">
    <property type="entry name" value="WH-like_DNA-bd_sf"/>
</dbReference>
<reference evidence="8 9" key="1">
    <citation type="submission" date="2016-10" db="EMBL/GenBank/DDBJ databases">
        <authorList>
            <person name="de Groot N.N."/>
        </authorList>
    </citation>
    <scope>NUCLEOTIDE SEQUENCE [LARGE SCALE GENOMIC DNA]</scope>
    <source>
        <strain evidence="8 9">DSM 19938</strain>
    </source>
</reference>
<dbReference type="SUPFAM" id="SSF88659">
    <property type="entry name" value="Sigma3 and sigma4 domains of RNA polymerase sigma factors"/>
    <property type="match status" value="1"/>
</dbReference>
<dbReference type="GO" id="GO:0006352">
    <property type="term" value="P:DNA-templated transcription initiation"/>
    <property type="evidence" value="ECO:0007669"/>
    <property type="project" value="InterPro"/>
</dbReference>
<keyword evidence="3" id="KW-0731">Sigma factor</keyword>